<name>A0A0C3KZY8_9AGAM</name>
<evidence type="ECO:0000256" key="7">
    <source>
        <dbReference type="ARBA" id="ARBA00023242"/>
    </source>
</evidence>
<dbReference type="InterPro" id="IPR036427">
    <property type="entry name" value="Bromodomain-like_sf"/>
</dbReference>
<keyword evidence="7" id="KW-0539">Nucleus</keyword>
<protein>
    <recommendedName>
        <fullName evidence="10">Bromo domain-containing protein</fullName>
    </recommendedName>
</protein>
<dbReference type="HOGENOM" id="CLU_834692_0_0_1"/>
<dbReference type="GO" id="GO:0006338">
    <property type="term" value="P:chromatin remodeling"/>
    <property type="evidence" value="ECO:0007669"/>
    <property type="project" value="InterPro"/>
</dbReference>
<dbReference type="PROSITE" id="PS00633">
    <property type="entry name" value="BROMODOMAIN_1"/>
    <property type="match status" value="1"/>
</dbReference>
<evidence type="ECO:0000313" key="12">
    <source>
        <dbReference type="Proteomes" id="UP000054248"/>
    </source>
</evidence>
<evidence type="ECO:0000256" key="6">
    <source>
        <dbReference type="ARBA" id="ARBA00023163"/>
    </source>
</evidence>
<keyword evidence="12" id="KW-1185">Reference proteome</keyword>
<dbReference type="SUPFAM" id="SSF47370">
    <property type="entry name" value="Bromodomain"/>
    <property type="match status" value="2"/>
</dbReference>
<evidence type="ECO:0000256" key="9">
    <source>
        <dbReference type="SAM" id="MobiDB-lite"/>
    </source>
</evidence>
<dbReference type="GO" id="GO:0006368">
    <property type="term" value="P:transcription elongation by RNA polymerase II"/>
    <property type="evidence" value="ECO:0007669"/>
    <property type="project" value="TreeGrafter"/>
</dbReference>
<keyword evidence="5 8" id="KW-0103">Bromodomain</keyword>
<dbReference type="EMBL" id="KN823016">
    <property type="protein sequence ID" value="KIO26983.1"/>
    <property type="molecule type" value="Genomic_DNA"/>
</dbReference>
<evidence type="ECO:0000256" key="4">
    <source>
        <dbReference type="ARBA" id="ARBA00023015"/>
    </source>
</evidence>
<organism evidence="11 12">
    <name type="scientific">Tulasnella calospora MUT 4182</name>
    <dbReference type="NCBI Taxonomy" id="1051891"/>
    <lineage>
        <taxon>Eukaryota</taxon>
        <taxon>Fungi</taxon>
        <taxon>Dikarya</taxon>
        <taxon>Basidiomycota</taxon>
        <taxon>Agaricomycotina</taxon>
        <taxon>Agaricomycetes</taxon>
        <taxon>Cantharellales</taxon>
        <taxon>Tulasnellaceae</taxon>
        <taxon>Tulasnella</taxon>
    </lineage>
</organism>
<dbReference type="GO" id="GO:0003682">
    <property type="term" value="F:chromatin binding"/>
    <property type="evidence" value="ECO:0007669"/>
    <property type="project" value="TreeGrafter"/>
</dbReference>
<evidence type="ECO:0000256" key="3">
    <source>
        <dbReference type="ARBA" id="ARBA00022853"/>
    </source>
</evidence>
<evidence type="ECO:0000256" key="1">
    <source>
        <dbReference type="ARBA" id="ARBA00004123"/>
    </source>
</evidence>
<keyword evidence="3" id="KW-0156">Chromatin regulator</keyword>
<dbReference type="InterPro" id="IPR018359">
    <property type="entry name" value="Bromodomain_CS"/>
</dbReference>
<evidence type="ECO:0000259" key="10">
    <source>
        <dbReference type="PROSITE" id="PS50014"/>
    </source>
</evidence>
<feature type="domain" description="Bromo" evidence="10">
    <location>
        <begin position="236"/>
        <end position="306"/>
    </location>
</feature>
<dbReference type="Gene3D" id="1.20.920.10">
    <property type="entry name" value="Bromodomain-like"/>
    <property type="match status" value="2"/>
</dbReference>
<sequence>MSSASGRKRPDAGLDTSNIIDGPRKRARESTAAANHFEQSNSKSPSPAPTPQPKKLTLKLKKQAGGSSIVGGEGKNLAVFEQGMKIWNAVKHAKDPSGRSLAFDFLELPSKKAWPDYYVIIQHPISLKEIKNKLDNGEYPSTRAVKADFDTMWNNAKQYNVPGSGIWIDADNLHKMVQREFTAVTGEPADMEVDQPAPAEEKAESSVSKAPKTRPPALGKLLKMRLQKLYKMTDDEGRELCGVFMDPPSRRAYPTYYTTIKKLMTFNMIEKKIDRKEYESSQQFMNDVELIWSNAYTFNEEHSPVWEDAKILQARIVPYSRVGLTCALYPPTI</sequence>
<dbReference type="PRINTS" id="PR00503">
    <property type="entry name" value="BROMODOMAIN"/>
</dbReference>
<dbReference type="Pfam" id="PF00439">
    <property type="entry name" value="Bromodomain"/>
    <property type="match status" value="2"/>
</dbReference>
<reference evidence="12" key="2">
    <citation type="submission" date="2015-01" db="EMBL/GenBank/DDBJ databases">
        <title>Evolutionary Origins and Diversification of the Mycorrhizal Mutualists.</title>
        <authorList>
            <consortium name="DOE Joint Genome Institute"/>
            <consortium name="Mycorrhizal Genomics Consortium"/>
            <person name="Kohler A."/>
            <person name="Kuo A."/>
            <person name="Nagy L.G."/>
            <person name="Floudas D."/>
            <person name="Copeland A."/>
            <person name="Barry K.W."/>
            <person name="Cichocki N."/>
            <person name="Veneault-Fourrey C."/>
            <person name="LaButti K."/>
            <person name="Lindquist E.A."/>
            <person name="Lipzen A."/>
            <person name="Lundell T."/>
            <person name="Morin E."/>
            <person name="Murat C."/>
            <person name="Riley R."/>
            <person name="Ohm R."/>
            <person name="Sun H."/>
            <person name="Tunlid A."/>
            <person name="Henrissat B."/>
            <person name="Grigoriev I.V."/>
            <person name="Hibbett D.S."/>
            <person name="Martin F."/>
        </authorList>
    </citation>
    <scope>NUCLEOTIDE SEQUENCE [LARGE SCALE GENOMIC DNA]</scope>
    <source>
        <strain evidence="12">MUT 4182</strain>
    </source>
</reference>
<feature type="domain" description="Bromo" evidence="10">
    <location>
        <begin position="97"/>
        <end position="167"/>
    </location>
</feature>
<evidence type="ECO:0000313" key="11">
    <source>
        <dbReference type="EMBL" id="KIO26983.1"/>
    </source>
</evidence>
<keyword evidence="6" id="KW-0804">Transcription</keyword>
<dbReference type="PROSITE" id="PS50014">
    <property type="entry name" value="BROMODOMAIN_2"/>
    <property type="match status" value="2"/>
</dbReference>
<comment type="subcellular location">
    <subcellularLocation>
        <location evidence="1">Nucleus</location>
    </subcellularLocation>
</comment>
<feature type="region of interest" description="Disordered" evidence="9">
    <location>
        <begin position="1"/>
        <end position="55"/>
    </location>
</feature>
<accession>A0A0C3KZY8</accession>
<dbReference type="PANTHER" id="PTHR16062:SF20">
    <property type="entry name" value="CHROMATIN STRUCTURE-REMODELING COMPLEX SUBUNIT RSC4"/>
    <property type="match status" value="1"/>
</dbReference>
<evidence type="ECO:0000256" key="2">
    <source>
        <dbReference type="ARBA" id="ARBA00022737"/>
    </source>
</evidence>
<keyword evidence="4" id="KW-0805">Transcription regulation</keyword>
<dbReference type="GO" id="GO:0016586">
    <property type="term" value="C:RSC-type complex"/>
    <property type="evidence" value="ECO:0007669"/>
    <property type="project" value="InterPro"/>
</dbReference>
<dbReference type="STRING" id="1051891.A0A0C3KZY8"/>
<dbReference type="CDD" id="cd04369">
    <property type="entry name" value="Bromodomain"/>
    <property type="match status" value="1"/>
</dbReference>
<reference evidence="11 12" key="1">
    <citation type="submission" date="2014-04" db="EMBL/GenBank/DDBJ databases">
        <authorList>
            <consortium name="DOE Joint Genome Institute"/>
            <person name="Kuo A."/>
            <person name="Girlanda M."/>
            <person name="Perotto S."/>
            <person name="Kohler A."/>
            <person name="Nagy L.G."/>
            <person name="Floudas D."/>
            <person name="Copeland A."/>
            <person name="Barry K.W."/>
            <person name="Cichocki N."/>
            <person name="Veneault-Fourrey C."/>
            <person name="LaButti K."/>
            <person name="Lindquist E.A."/>
            <person name="Lipzen A."/>
            <person name="Lundell T."/>
            <person name="Morin E."/>
            <person name="Murat C."/>
            <person name="Sun H."/>
            <person name="Tunlid A."/>
            <person name="Henrissat B."/>
            <person name="Grigoriev I.V."/>
            <person name="Hibbett D.S."/>
            <person name="Martin F."/>
            <person name="Nordberg H.P."/>
            <person name="Cantor M.N."/>
            <person name="Hua S.X."/>
        </authorList>
    </citation>
    <scope>NUCLEOTIDE SEQUENCE [LARGE SCALE GENOMIC DNA]</scope>
    <source>
        <strain evidence="11 12">MUT 4182</strain>
    </source>
</reference>
<feature type="region of interest" description="Disordered" evidence="9">
    <location>
        <begin position="184"/>
        <end position="215"/>
    </location>
</feature>
<keyword evidence="2" id="KW-0677">Repeat</keyword>
<dbReference type="InterPro" id="IPR001487">
    <property type="entry name" value="Bromodomain"/>
</dbReference>
<gene>
    <name evidence="11" type="ORF">M407DRAFT_23810</name>
</gene>
<dbReference type="OrthoDB" id="6017at2759"/>
<evidence type="ECO:0000256" key="8">
    <source>
        <dbReference type="PROSITE-ProRule" id="PRU00035"/>
    </source>
</evidence>
<dbReference type="InterPro" id="IPR037382">
    <property type="entry name" value="Rsc/polybromo"/>
</dbReference>
<dbReference type="AlphaFoldDB" id="A0A0C3KZY8"/>
<dbReference type="PANTHER" id="PTHR16062">
    <property type="entry name" value="SWI/SNF-RELATED"/>
    <property type="match status" value="1"/>
</dbReference>
<evidence type="ECO:0000256" key="5">
    <source>
        <dbReference type="ARBA" id="ARBA00023117"/>
    </source>
</evidence>
<proteinExistence type="predicted"/>
<dbReference type="Proteomes" id="UP000054248">
    <property type="component" value="Unassembled WGS sequence"/>
</dbReference>
<dbReference type="SMART" id="SM00297">
    <property type="entry name" value="BROMO"/>
    <property type="match status" value="2"/>
</dbReference>